<organism evidence="3 4">
    <name type="scientific">Chryseobacterium gilvum</name>
    <dbReference type="NCBI Taxonomy" id="2976534"/>
    <lineage>
        <taxon>Bacteria</taxon>
        <taxon>Pseudomonadati</taxon>
        <taxon>Bacteroidota</taxon>
        <taxon>Flavobacteriia</taxon>
        <taxon>Flavobacteriales</taxon>
        <taxon>Weeksellaceae</taxon>
        <taxon>Chryseobacterium group</taxon>
        <taxon>Chryseobacterium</taxon>
    </lineage>
</organism>
<dbReference type="EMBL" id="JAOTEN010000004">
    <property type="protein sequence ID" value="MCU7615203.1"/>
    <property type="molecule type" value="Genomic_DNA"/>
</dbReference>
<reference evidence="4" key="1">
    <citation type="submission" date="2023-07" db="EMBL/GenBank/DDBJ databases">
        <title>Chryseobacterium sp. GMJ5 Genome sequencing and assembly.</title>
        <authorList>
            <person name="Jung Y."/>
        </authorList>
    </citation>
    <scope>NUCLEOTIDE SEQUENCE [LARGE SCALE GENOMIC DNA]</scope>
    <source>
        <strain evidence="4">GMJ5</strain>
    </source>
</reference>
<keyword evidence="1" id="KW-0732">Signal</keyword>
<evidence type="ECO:0000313" key="3">
    <source>
        <dbReference type="EMBL" id="MCU7615203.1"/>
    </source>
</evidence>
<dbReference type="InterPro" id="IPR046551">
    <property type="entry name" value="DUF6705"/>
</dbReference>
<dbReference type="Pfam" id="PF20448">
    <property type="entry name" value="DUF6705"/>
    <property type="match status" value="1"/>
</dbReference>
<comment type="caution">
    <text evidence="3">The sequence shown here is derived from an EMBL/GenBank/DDBJ whole genome shotgun (WGS) entry which is preliminary data.</text>
</comment>
<name>A0ABT2VZX2_9FLAO</name>
<evidence type="ECO:0000313" key="4">
    <source>
        <dbReference type="Proteomes" id="UP001208114"/>
    </source>
</evidence>
<dbReference type="PROSITE" id="PS51257">
    <property type="entry name" value="PROKAR_LIPOPROTEIN"/>
    <property type="match status" value="1"/>
</dbReference>
<feature type="chain" id="PRO_5047490515" description="DUF6705 domain-containing protein" evidence="1">
    <location>
        <begin position="20"/>
        <end position="199"/>
    </location>
</feature>
<gene>
    <name evidence="3" type="ORF">N0B16_12210</name>
</gene>
<feature type="signal peptide" evidence="1">
    <location>
        <begin position="1"/>
        <end position="19"/>
    </location>
</feature>
<dbReference type="RefSeq" id="WP_262991227.1">
    <property type="nucleotide sequence ID" value="NZ_JAOTEN010000004.1"/>
</dbReference>
<dbReference type="Proteomes" id="UP001208114">
    <property type="component" value="Unassembled WGS sequence"/>
</dbReference>
<proteinExistence type="predicted"/>
<feature type="domain" description="DUF6705" evidence="2">
    <location>
        <begin position="1"/>
        <end position="143"/>
    </location>
</feature>
<sequence length="199" mass="23038">MKNIILITTLLFTMLSCKAQVIGTLEQFEECSMRPNHNAEGCPDLENITYVKDTNNRLDQFVGIWKGNYGGKQYEIRLEKKVNYKDKPSDELAWDMIRGRILIKNSSGNIIYNSMNKSDNDTHFWGYNFRGRVYQMHFVGNYDCLESGNVSVEIKPNNPNEMLLSYYQDRDGLLNPAKCPNYSTFVPLLPIQKMTLVKQ</sequence>
<keyword evidence="4" id="KW-1185">Reference proteome</keyword>
<evidence type="ECO:0000259" key="2">
    <source>
        <dbReference type="Pfam" id="PF20448"/>
    </source>
</evidence>
<accession>A0ABT2VZX2</accession>
<protein>
    <recommendedName>
        <fullName evidence="2">DUF6705 domain-containing protein</fullName>
    </recommendedName>
</protein>
<evidence type="ECO:0000256" key="1">
    <source>
        <dbReference type="SAM" id="SignalP"/>
    </source>
</evidence>